<dbReference type="InterPro" id="IPR010903">
    <property type="entry name" value="DUF1517"/>
</dbReference>
<dbReference type="PANTHER" id="PTHR33975:SF13">
    <property type="match status" value="1"/>
</dbReference>
<dbReference type="Pfam" id="PF07466">
    <property type="entry name" value="DUF1517"/>
    <property type="match status" value="2"/>
</dbReference>
<dbReference type="OrthoDB" id="542507at2759"/>
<dbReference type="PANTHER" id="PTHR33975">
    <property type="entry name" value="MYELIN-ASSOCIATED OLIGODENDROCYTE BASIC PROTEIN"/>
    <property type="match status" value="1"/>
</dbReference>
<feature type="transmembrane region" description="Helical" evidence="1">
    <location>
        <begin position="15"/>
        <end position="35"/>
    </location>
</feature>
<keyword evidence="1" id="KW-0472">Membrane</keyword>
<keyword evidence="1" id="KW-0812">Transmembrane</keyword>
<protein>
    <submittedName>
        <fullName evidence="2">Uncharacterized protein</fullName>
    </submittedName>
</protein>
<dbReference type="AlphaFoldDB" id="A0A6G1DRP8"/>
<organism evidence="2 3">
    <name type="scientific">Oryza meyeriana var. granulata</name>
    <dbReference type="NCBI Taxonomy" id="110450"/>
    <lineage>
        <taxon>Eukaryota</taxon>
        <taxon>Viridiplantae</taxon>
        <taxon>Streptophyta</taxon>
        <taxon>Embryophyta</taxon>
        <taxon>Tracheophyta</taxon>
        <taxon>Spermatophyta</taxon>
        <taxon>Magnoliopsida</taxon>
        <taxon>Liliopsida</taxon>
        <taxon>Poales</taxon>
        <taxon>Poaceae</taxon>
        <taxon>BOP clade</taxon>
        <taxon>Oryzoideae</taxon>
        <taxon>Oryzeae</taxon>
        <taxon>Oryzinae</taxon>
        <taxon>Oryza</taxon>
        <taxon>Oryza meyeriana</taxon>
    </lineage>
</organism>
<comment type="caution">
    <text evidence="2">The sequence shown here is derived from an EMBL/GenBank/DDBJ whole genome shotgun (WGS) entry which is preliminary data.</text>
</comment>
<proteinExistence type="predicted"/>
<sequence>MAASPPPPVVTSPYARFWATVALASGVVGILFLIARYCPPDRTIVVKLQVALRGVPTAKSLQKDLNKIAKKTGDSNRSWYKFILTESSDISEHLTILVAADGILDFPKVIRSVADLESALAKLHYTPETDHRGVNVLWAPQDEDDILSAERIQKDYPYQKPLIRL</sequence>
<name>A0A6G1DRP8_9ORYZ</name>
<dbReference type="GO" id="GO:0009507">
    <property type="term" value="C:chloroplast"/>
    <property type="evidence" value="ECO:0007669"/>
    <property type="project" value="TreeGrafter"/>
</dbReference>
<keyword evidence="1" id="KW-1133">Transmembrane helix</keyword>
<keyword evidence="3" id="KW-1185">Reference proteome</keyword>
<dbReference type="Proteomes" id="UP000479710">
    <property type="component" value="Unassembled WGS sequence"/>
</dbReference>
<reference evidence="2 3" key="1">
    <citation type="submission" date="2019-11" db="EMBL/GenBank/DDBJ databases">
        <title>Whole genome sequence of Oryza granulata.</title>
        <authorList>
            <person name="Li W."/>
        </authorList>
    </citation>
    <scope>NUCLEOTIDE SEQUENCE [LARGE SCALE GENOMIC DNA]</scope>
    <source>
        <strain evidence="3">cv. Menghai</strain>
        <tissue evidence="2">Leaf</tissue>
    </source>
</reference>
<dbReference type="EMBL" id="SPHZ02000006">
    <property type="protein sequence ID" value="KAF0914892.1"/>
    <property type="molecule type" value="Genomic_DNA"/>
</dbReference>
<evidence type="ECO:0000313" key="2">
    <source>
        <dbReference type="EMBL" id="KAF0914892.1"/>
    </source>
</evidence>
<evidence type="ECO:0000256" key="1">
    <source>
        <dbReference type="SAM" id="Phobius"/>
    </source>
</evidence>
<accession>A0A6G1DRP8</accession>
<evidence type="ECO:0000313" key="3">
    <source>
        <dbReference type="Proteomes" id="UP000479710"/>
    </source>
</evidence>
<dbReference type="InterPro" id="IPR053023">
    <property type="entry name" value="FLAP_modulator"/>
</dbReference>
<gene>
    <name evidence="2" type="ORF">E2562_032808</name>
</gene>